<gene>
    <name evidence="2" type="ORF">EPUS_00669</name>
</gene>
<evidence type="ECO:0000313" key="3">
    <source>
        <dbReference type="Proteomes" id="UP000019373"/>
    </source>
</evidence>
<evidence type="ECO:0000256" key="1">
    <source>
        <dbReference type="SAM" id="Phobius"/>
    </source>
</evidence>
<keyword evidence="1" id="KW-0812">Transmembrane</keyword>
<dbReference type="eggNOG" id="ENOG502SHT7">
    <property type="taxonomic scope" value="Eukaryota"/>
</dbReference>
<feature type="transmembrane region" description="Helical" evidence="1">
    <location>
        <begin position="62"/>
        <end position="82"/>
    </location>
</feature>
<dbReference type="EMBL" id="KE720872">
    <property type="protein sequence ID" value="ERF74539.1"/>
    <property type="molecule type" value="Genomic_DNA"/>
</dbReference>
<feature type="transmembrane region" description="Helical" evidence="1">
    <location>
        <begin position="510"/>
        <end position="530"/>
    </location>
</feature>
<dbReference type="HOGENOM" id="CLU_012014_1_0_1"/>
<protein>
    <submittedName>
        <fullName evidence="2">Uncharacterized protein</fullName>
    </submittedName>
</protein>
<keyword evidence="1" id="KW-0472">Membrane</keyword>
<dbReference type="OrthoDB" id="4721035at2759"/>
<reference evidence="3" key="1">
    <citation type="journal article" date="2014" name="BMC Genomics">
        <title>Genome characteristics reveal the impact of lichenization on lichen-forming fungus Endocarpon pusillum Hedwig (Verrucariales, Ascomycota).</title>
        <authorList>
            <person name="Wang Y.-Y."/>
            <person name="Liu B."/>
            <person name="Zhang X.-Y."/>
            <person name="Zhou Q.-M."/>
            <person name="Zhang T."/>
            <person name="Li H."/>
            <person name="Yu Y.-F."/>
            <person name="Zhang X.-L."/>
            <person name="Hao X.-Y."/>
            <person name="Wang M."/>
            <person name="Wang L."/>
            <person name="Wei J.-C."/>
        </authorList>
    </citation>
    <scope>NUCLEOTIDE SEQUENCE [LARGE SCALE GENOMIC DNA]</scope>
    <source>
        <strain evidence="3">Z07020 / HMAS-L-300199</strain>
    </source>
</reference>
<dbReference type="GeneID" id="19235730"/>
<organism evidence="2 3">
    <name type="scientific">Endocarpon pusillum (strain Z07020 / HMAS-L-300199)</name>
    <name type="common">Lichen-forming fungus</name>
    <dbReference type="NCBI Taxonomy" id="1263415"/>
    <lineage>
        <taxon>Eukaryota</taxon>
        <taxon>Fungi</taxon>
        <taxon>Dikarya</taxon>
        <taxon>Ascomycota</taxon>
        <taxon>Pezizomycotina</taxon>
        <taxon>Eurotiomycetes</taxon>
        <taxon>Chaetothyriomycetidae</taxon>
        <taxon>Verrucariales</taxon>
        <taxon>Verrucariaceae</taxon>
        <taxon>Endocarpon</taxon>
    </lineage>
</organism>
<evidence type="ECO:0000313" key="2">
    <source>
        <dbReference type="EMBL" id="ERF74539.1"/>
    </source>
</evidence>
<keyword evidence="3" id="KW-1185">Reference proteome</keyword>
<dbReference type="RefSeq" id="XP_007787954.1">
    <property type="nucleotide sequence ID" value="XM_007789764.1"/>
</dbReference>
<dbReference type="Proteomes" id="UP000019373">
    <property type="component" value="Unassembled WGS sequence"/>
</dbReference>
<dbReference type="AlphaFoldDB" id="U1HYF7"/>
<sequence length="651" mass="71786">MSVRFWITQPGTLITHWKEVLSRWAFAKGSGHGEGISIAEMSMRSWIMQPGTLITHWRTVKYAAITLVGGLALVATLAATFYTTAAEALVAPKLRFGPQQERVLLGTVATSFANAKYLSKNCKTPVSEDQDPEEGGRTCLQVEYAGQSYHDFKTWLADWSETVLLGNNTSTSSLDGRPQPVAMLHDNTTVTGQWISSGKENITADSAARGRLVQDVTMAMPHANVFNAVMNPANRILQPQDLQGQGEYEISASTPAPALKVLCVSLNATELSPLIETDGGPRPFSPQTVVDELFGFGNESPQEPAPQFRKIPFKYNTIHNISEPWGPSAVYLLATPPPSLWTEIYVLCSLRATQYPYCTTKYHAAQSGGQLSVHCDDSPDNTMPYIRSNPSATPVSIVPDWKDVGSEWIRSTGLTQGVSDANASIARLVTQMVPINDKQIPVLNPNLPSIAEALAVLAGCTLVMSSAHAPFVPYYNYTINILESPQTQYFNASLRYKDYASGANHDWQDMFYVILFLVFAINVFSLIYLIKQVCGDGQVTDYTEPENLFAIANLIPPNHILQGACGGGPRGGMLGKKWRVDMKNPDDTQSITHGMRRHPHFYVKCVEDDLGSPEVSGKERKRRIRPKSIGQWYMMDQAESPAIEQYRRLTG</sequence>
<name>U1HYF7_ENDPU</name>
<proteinExistence type="predicted"/>
<keyword evidence="1" id="KW-1133">Transmembrane helix</keyword>
<accession>U1HYF7</accession>
<dbReference type="OMA" id="ASWIRTD"/>